<feature type="compositionally biased region" description="Basic and acidic residues" evidence="1">
    <location>
        <begin position="273"/>
        <end position="291"/>
    </location>
</feature>
<dbReference type="InParanoid" id="E5A9A1"/>
<keyword evidence="3" id="KW-1185">Reference proteome</keyword>
<dbReference type="Proteomes" id="UP000002668">
    <property type="component" value="Genome"/>
</dbReference>
<proteinExistence type="predicted"/>
<dbReference type="HOGENOM" id="CLU_934049_0_0_1"/>
<protein>
    <submittedName>
        <fullName evidence="2">Predicted protein</fullName>
    </submittedName>
</protein>
<evidence type="ECO:0000313" key="3">
    <source>
        <dbReference type="Proteomes" id="UP000002668"/>
    </source>
</evidence>
<name>E5A9A1_LEPMJ</name>
<gene>
    <name evidence="2" type="ORF">LEMA_P013720.1</name>
</gene>
<sequence>MAASTSSQAISRSEFIKNNPLKIHSLIKSFAWTRIAPEAAHTRPSHHLQPPRRAARSHLLLHIWPDVVLHSTRPFLPQSPLSLHRNPTIVRKSLHEARSYIKKTQVVYVPVMMGMNWSYGEPTNEYPYQRATKDTMALALTENTNTHFHLHVDVLRTSDYNLDALLASLTQAIEVFCAHSWNGICTSNTSSVNAVPSRTGSFATMSRRGRQAFGDELQCVSRHRRPGTELWPNVHFDPAAHHAANRKEYISRQIPSRANHKRAMRFLKNQEKKYGVRREKTPEDQEEDRLCPGKMLLG</sequence>
<feature type="region of interest" description="Disordered" evidence="1">
    <location>
        <begin position="273"/>
        <end position="298"/>
    </location>
</feature>
<organism evidence="3">
    <name type="scientific">Leptosphaeria maculans (strain JN3 / isolate v23.1.3 / race Av1-4-5-6-7-8)</name>
    <name type="common">Blackleg fungus</name>
    <name type="synonym">Phoma lingam</name>
    <dbReference type="NCBI Taxonomy" id="985895"/>
    <lineage>
        <taxon>Eukaryota</taxon>
        <taxon>Fungi</taxon>
        <taxon>Dikarya</taxon>
        <taxon>Ascomycota</taxon>
        <taxon>Pezizomycotina</taxon>
        <taxon>Dothideomycetes</taxon>
        <taxon>Pleosporomycetidae</taxon>
        <taxon>Pleosporales</taxon>
        <taxon>Pleosporineae</taxon>
        <taxon>Leptosphaeriaceae</taxon>
        <taxon>Plenodomus</taxon>
        <taxon>Plenodomus lingam/Leptosphaeria maculans species complex</taxon>
    </lineage>
</organism>
<dbReference type="AlphaFoldDB" id="E5A9A1"/>
<dbReference type="EMBL" id="FP929138">
    <property type="protein sequence ID" value="CBY00242.1"/>
    <property type="molecule type" value="Genomic_DNA"/>
</dbReference>
<reference evidence="3" key="1">
    <citation type="journal article" date="2011" name="Nat. Commun.">
        <title>Effector diversification within compartments of the Leptosphaeria maculans genome affected by Repeat-Induced Point mutations.</title>
        <authorList>
            <person name="Rouxel T."/>
            <person name="Grandaubert J."/>
            <person name="Hane J.K."/>
            <person name="Hoede C."/>
            <person name="van de Wouw A.P."/>
            <person name="Couloux A."/>
            <person name="Dominguez V."/>
            <person name="Anthouard V."/>
            <person name="Bally P."/>
            <person name="Bourras S."/>
            <person name="Cozijnsen A.J."/>
            <person name="Ciuffetti L.M."/>
            <person name="Degrave A."/>
            <person name="Dilmaghani A."/>
            <person name="Duret L."/>
            <person name="Fudal I."/>
            <person name="Goodwin S.B."/>
            <person name="Gout L."/>
            <person name="Glaser N."/>
            <person name="Linglin J."/>
            <person name="Kema G.H.J."/>
            <person name="Lapalu N."/>
            <person name="Lawrence C.B."/>
            <person name="May K."/>
            <person name="Meyer M."/>
            <person name="Ollivier B."/>
            <person name="Poulain J."/>
            <person name="Schoch C.L."/>
            <person name="Simon A."/>
            <person name="Spatafora J.W."/>
            <person name="Stachowiak A."/>
            <person name="Turgeon B.G."/>
            <person name="Tyler B.M."/>
            <person name="Vincent D."/>
            <person name="Weissenbach J."/>
            <person name="Amselem J."/>
            <person name="Quesneville H."/>
            <person name="Oliver R.P."/>
            <person name="Wincker P."/>
            <person name="Balesdent M.-H."/>
            <person name="Howlett B.J."/>
        </authorList>
    </citation>
    <scope>NUCLEOTIDE SEQUENCE [LARGE SCALE GENOMIC DNA]</scope>
    <source>
        <strain evidence="3">JN3 / isolate v23.1.3 / race Av1-4-5-6-7-8</strain>
    </source>
</reference>
<dbReference type="VEuPathDB" id="FungiDB:LEMA_P013720.1"/>
<evidence type="ECO:0000313" key="2">
    <source>
        <dbReference type="EMBL" id="CBY00242.1"/>
    </source>
</evidence>
<evidence type="ECO:0000256" key="1">
    <source>
        <dbReference type="SAM" id="MobiDB-lite"/>
    </source>
</evidence>
<accession>E5A9A1</accession>
<dbReference type="OrthoDB" id="3673440at2759"/>